<evidence type="ECO:0008006" key="3">
    <source>
        <dbReference type="Google" id="ProtNLM"/>
    </source>
</evidence>
<reference evidence="1 2" key="1">
    <citation type="submission" date="2016-10" db="EMBL/GenBank/DDBJ databases">
        <authorList>
            <person name="de Groot N.N."/>
        </authorList>
    </citation>
    <scope>NUCLEOTIDE SEQUENCE [LARGE SCALE GENOMIC DNA]</scope>
    <source>
        <strain evidence="1 2">CGMCC 1.5058</strain>
    </source>
</reference>
<name>A0A1G8LFJ4_9CLOT</name>
<proteinExistence type="predicted"/>
<evidence type="ECO:0000313" key="1">
    <source>
        <dbReference type="EMBL" id="SDI54466.1"/>
    </source>
</evidence>
<protein>
    <recommendedName>
        <fullName evidence="3">Spermidine synthase</fullName>
    </recommendedName>
</protein>
<dbReference type="InterPro" id="IPR029063">
    <property type="entry name" value="SAM-dependent_MTases_sf"/>
</dbReference>
<dbReference type="AlphaFoldDB" id="A0A1G8LFJ4"/>
<gene>
    <name evidence="1" type="ORF">SAMN05421804_10369</name>
</gene>
<dbReference type="Proteomes" id="UP000183255">
    <property type="component" value="Unassembled WGS sequence"/>
</dbReference>
<evidence type="ECO:0000313" key="2">
    <source>
        <dbReference type="Proteomes" id="UP000183255"/>
    </source>
</evidence>
<dbReference type="SUPFAM" id="SSF53335">
    <property type="entry name" value="S-adenosyl-L-methionine-dependent methyltransferases"/>
    <property type="match status" value="1"/>
</dbReference>
<dbReference type="EMBL" id="FNDZ01000003">
    <property type="protein sequence ID" value="SDI54466.1"/>
    <property type="molecule type" value="Genomic_DNA"/>
</dbReference>
<dbReference type="RefSeq" id="WP_031575457.1">
    <property type="nucleotide sequence ID" value="NZ_FNDZ01000003.1"/>
</dbReference>
<accession>A0A1G8LFJ4</accession>
<sequence>MITFDKTPALTQCFHDLSLSMVSMQDFLRKLLPYMEKPLTEKEEKDVLLLFSQYGVPQHSLKISPKLLKNHPYFRNIQLKEIQTKTVSYKETVIPKRRLMNTDFMKPLGKHLFHYHPLGYFEEDILMPALHEKETVWMAPAVSEFSSMEEGIRKGHGKCLTFGLGIGLIVYMWLRKEEVTDVTIVEFNEDVIQLFQKHILPQFPEGKSVNIIHGDAFDYYKEDFLQQFDYVYVDFWESTEDGLPYYTKLMETGVDLPHVDFWIEESILMDVKYLTFLYLKHVYEGKSASDFMFQQDFSLAKYARKIHFFFQQLEMTIGSPEELLSLIHSRNVLRSILSI</sequence>
<organism evidence="1 2">
    <name type="scientific">Proteiniclasticum ruminis</name>
    <dbReference type="NCBI Taxonomy" id="398199"/>
    <lineage>
        <taxon>Bacteria</taxon>
        <taxon>Bacillati</taxon>
        <taxon>Bacillota</taxon>
        <taxon>Clostridia</taxon>
        <taxon>Eubacteriales</taxon>
        <taxon>Clostridiaceae</taxon>
        <taxon>Proteiniclasticum</taxon>
    </lineage>
</organism>
<dbReference type="Gene3D" id="3.40.50.150">
    <property type="entry name" value="Vaccinia Virus protein VP39"/>
    <property type="match status" value="1"/>
</dbReference>